<dbReference type="EnsemblMetazoa" id="PPA21517.1">
    <property type="protein sequence ID" value="PPA21517.1"/>
    <property type="gene ID" value="WBGene00111071"/>
</dbReference>
<evidence type="ECO:0000313" key="3">
    <source>
        <dbReference type="EnsemblMetazoa" id="PPA21517.1"/>
    </source>
</evidence>
<feature type="signal peptide" evidence="2">
    <location>
        <begin position="1"/>
        <end position="23"/>
    </location>
</feature>
<accession>A0A2A6C397</accession>
<evidence type="ECO:0000256" key="2">
    <source>
        <dbReference type="SAM" id="SignalP"/>
    </source>
</evidence>
<proteinExistence type="predicted"/>
<organism evidence="3 4">
    <name type="scientific">Pristionchus pacificus</name>
    <name type="common">Parasitic nematode worm</name>
    <dbReference type="NCBI Taxonomy" id="54126"/>
    <lineage>
        <taxon>Eukaryota</taxon>
        <taxon>Metazoa</taxon>
        <taxon>Ecdysozoa</taxon>
        <taxon>Nematoda</taxon>
        <taxon>Chromadorea</taxon>
        <taxon>Rhabditida</taxon>
        <taxon>Rhabditina</taxon>
        <taxon>Diplogasteromorpha</taxon>
        <taxon>Diplogasteroidea</taxon>
        <taxon>Neodiplogasteridae</taxon>
        <taxon>Pristionchus</taxon>
    </lineage>
</organism>
<accession>A0A8R1YG67</accession>
<dbReference type="Proteomes" id="UP000005239">
    <property type="component" value="Unassembled WGS sequence"/>
</dbReference>
<keyword evidence="4" id="KW-1185">Reference proteome</keyword>
<dbReference type="PANTHER" id="PTHR34150">
    <property type="entry name" value="PROTEIN CBG08832-RELATED"/>
    <property type="match status" value="1"/>
</dbReference>
<keyword evidence="2" id="KW-0732">Signal</keyword>
<feature type="chain" id="PRO_5043601820" evidence="2">
    <location>
        <begin position="24"/>
        <end position="283"/>
    </location>
</feature>
<sequence length="283" mass="30138">MNSLYLLSLVPLLVISVLPDVSSEDVSSLPDVSSEEIIPDLIPITRPENTSAAVEFPISRKGRQVYYQCRIGSYTILSRVPCNNLQQCAAGDANVKLGVGCNNAQQCTPFFQGPVKCVNACCCTAVAGTNPTQPSPSNSGVCYHGQLSQVGCSARGQCAAGQTCMNGLCCTTTGNEYTGTEYTFSTQYTPHAEGLPRSHPAQTEAVLEDSLAHRPTTAVNAPSEGAQEDALMARAPRDSDACPMDTAARRARIMRRHSEPAEMASVAMEKRAAPEIFAAERSD</sequence>
<evidence type="ECO:0000313" key="4">
    <source>
        <dbReference type="Proteomes" id="UP000005239"/>
    </source>
</evidence>
<protein>
    <submittedName>
        <fullName evidence="3">Uncharacterized protein</fullName>
    </submittedName>
</protein>
<reference evidence="3" key="2">
    <citation type="submission" date="2022-06" db="UniProtKB">
        <authorList>
            <consortium name="EnsemblMetazoa"/>
        </authorList>
    </citation>
    <scope>IDENTIFICATION</scope>
    <source>
        <strain evidence="3">PS312</strain>
    </source>
</reference>
<evidence type="ECO:0000256" key="1">
    <source>
        <dbReference type="SAM" id="MobiDB-lite"/>
    </source>
</evidence>
<gene>
    <name evidence="3" type="primary">WBGene00111071</name>
</gene>
<reference evidence="4" key="1">
    <citation type="journal article" date="2008" name="Nat. Genet.">
        <title>The Pristionchus pacificus genome provides a unique perspective on nematode lifestyle and parasitism.</title>
        <authorList>
            <person name="Dieterich C."/>
            <person name="Clifton S.W."/>
            <person name="Schuster L.N."/>
            <person name="Chinwalla A."/>
            <person name="Delehaunty K."/>
            <person name="Dinkelacker I."/>
            <person name="Fulton L."/>
            <person name="Fulton R."/>
            <person name="Godfrey J."/>
            <person name="Minx P."/>
            <person name="Mitreva M."/>
            <person name="Roeseler W."/>
            <person name="Tian H."/>
            <person name="Witte H."/>
            <person name="Yang S.P."/>
            <person name="Wilson R.K."/>
            <person name="Sommer R.J."/>
        </authorList>
    </citation>
    <scope>NUCLEOTIDE SEQUENCE [LARGE SCALE GENOMIC DNA]</scope>
    <source>
        <strain evidence="4">PS312</strain>
    </source>
</reference>
<dbReference type="PANTHER" id="PTHR34150:SF3">
    <property type="entry name" value="CC DOMAIN-CONTAINING PROTEIN"/>
    <property type="match status" value="1"/>
</dbReference>
<feature type="compositionally biased region" description="Basic and acidic residues" evidence="1">
    <location>
        <begin position="268"/>
        <end position="283"/>
    </location>
</feature>
<name>A0A2A6C397_PRIPA</name>
<dbReference type="AlphaFoldDB" id="A0A2A6C397"/>
<feature type="region of interest" description="Disordered" evidence="1">
    <location>
        <begin position="257"/>
        <end position="283"/>
    </location>
</feature>